<protein>
    <submittedName>
        <fullName evidence="1">Uncharacterized protein</fullName>
    </submittedName>
</protein>
<reference evidence="1 2" key="1">
    <citation type="submission" date="2017-09" db="EMBL/GenBank/DDBJ databases">
        <title>Bacterial strain isolated from the female urinary microbiota.</title>
        <authorList>
            <person name="Thomas-White K."/>
            <person name="Kumar N."/>
            <person name="Forster S."/>
            <person name="Putonti C."/>
            <person name="Lawley T."/>
            <person name="Wolfe A.J."/>
        </authorList>
    </citation>
    <scope>NUCLEOTIDE SEQUENCE [LARGE SCALE GENOMIC DNA]</scope>
    <source>
        <strain evidence="1 2">UMB0536</strain>
    </source>
</reference>
<gene>
    <name evidence="1" type="ORF">CJ231_02730</name>
</gene>
<dbReference type="Proteomes" id="UP000235564">
    <property type="component" value="Unassembled WGS sequence"/>
</dbReference>
<sequence length="59" mass="6512">MTTKTMSTEISFSKKISQPFSGNDSRAASIENQIKQSYGIPPKTIADIPDDAMMNIDLF</sequence>
<dbReference type="AlphaFoldDB" id="A0A2N6QSC2"/>
<organism evidence="1 2">
    <name type="scientific">Hoylesella buccalis</name>
    <dbReference type="NCBI Taxonomy" id="28127"/>
    <lineage>
        <taxon>Bacteria</taxon>
        <taxon>Pseudomonadati</taxon>
        <taxon>Bacteroidota</taxon>
        <taxon>Bacteroidia</taxon>
        <taxon>Bacteroidales</taxon>
        <taxon>Prevotellaceae</taxon>
        <taxon>Hoylesella</taxon>
    </lineage>
</organism>
<evidence type="ECO:0000313" key="1">
    <source>
        <dbReference type="EMBL" id="PMC24861.1"/>
    </source>
</evidence>
<dbReference type="OrthoDB" id="603864at2"/>
<proteinExistence type="predicted"/>
<name>A0A2N6QSC2_9BACT</name>
<dbReference type="EMBL" id="PNGJ01000002">
    <property type="protein sequence ID" value="PMC24861.1"/>
    <property type="molecule type" value="Genomic_DNA"/>
</dbReference>
<evidence type="ECO:0000313" key="2">
    <source>
        <dbReference type="Proteomes" id="UP000235564"/>
    </source>
</evidence>
<accession>A0A2N6QSC2</accession>
<comment type="caution">
    <text evidence="1">The sequence shown here is derived from an EMBL/GenBank/DDBJ whole genome shotgun (WGS) entry which is preliminary data.</text>
</comment>